<evidence type="ECO:0000256" key="2">
    <source>
        <dbReference type="ARBA" id="ARBA00022989"/>
    </source>
</evidence>
<dbReference type="Gene3D" id="1.20.1250.20">
    <property type="entry name" value="MFS general substrate transporter like domains"/>
    <property type="match status" value="1"/>
</dbReference>
<accession>A0A0G0ED34</accession>
<proteinExistence type="predicted"/>
<dbReference type="PATRIC" id="fig|1618485.3.peg.1129"/>
<dbReference type="PANTHER" id="PTHR23518">
    <property type="entry name" value="C-METHYLTRANSFERASE"/>
    <property type="match status" value="1"/>
</dbReference>
<dbReference type="Pfam" id="PF07690">
    <property type="entry name" value="MFS_1"/>
    <property type="match status" value="1"/>
</dbReference>
<sequence>MKPDRKIPQSVFILGLVSFFNDMASEMVYPIVPIFLTTILKVSTPIVGLIEGVAEATAAIGKFIFGYLSDKIGSRKPFVITGYSFSTISKILIGLAYSWPLVLLARFIDRLGKGVRTGARDSLLLQNTTKTFWLSSGV</sequence>
<feature type="domain" description="Major facilitator superfamily (MFS) profile" evidence="5">
    <location>
        <begin position="10"/>
        <end position="138"/>
    </location>
</feature>
<keyword evidence="1 4" id="KW-0812">Transmembrane</keyword>
<evidence type="ECO:0000313" key="7">
    <source>
        <dbReference type="Proteomes" id="UP000034127"/>
    </source>
</evidence>
<keyword evidence="2 4" id="KW-1133">Transmembrane helix</keyword>
<gene>
    <name evidence="6" type="ORF">UR63_C0059G0003</name>
</gene>
<feature type="transmembrane region" description="Helical" evidence="4">
    <location>
        <begin position="80"/>
        <end position="99"/>
    </location>
</feature>
<name>A0A0G0ED34_9BACT</name>
<protein>
    <submittedName>
        <fullName evidence="6">Major facilitator superfamily</fullName>
    </submittedName>
</protein>
<evidence type="ECO:0000259" key="5">
    <source>
        <dbReference type="PROSITE" id="PS50850"/>
    </source>
</evidence>
<dbReference type="AlphaFoldDB" id="A0A0G0ED34"/>
<dbReference type="InterPro" id="IPR020846">
    <property type="entry name" value="MFS_dom"/>
</dbReference>
<dbReference type="PANTHER" id="PTHR23518:SF2">
    <property type="entry name" value="MAJOR FACILITATOR SUPERFAMILY TRANSPORTER"/>
    <property type="match status" value="1"/>
</dbReference>
<evidence type="ECO:0000256" key="1">
    <source>
        <dbReference type="ARBA" id="ARBA00022692"/>
    </source>
</evidence>
<comment type="caution">
    <text evidence="6">The sequence shown here is derived from an EMBL/GenBank/DDBJ whole genome shotgun (WGS) entry which is preliminary data.</text>
</comment>
<feature type="transmembrane region" description="Helical" evidence="4">
    <location>
        <begin position="12"/>
        <end position="40"/>
    </location>
</feature>
<evidence type="ECO:0000313" key="6">
    <source>
        <dbReference type="EMBL" id="KKP65267.1"/>
    </source>
</evidence>
<dbReference type="InterPro" id="IPR036259">
    <property type="entry name" value="MFS_trans_sf"/>
</dbReference>
<dbReference type="PROSITE" id="PS50850">
    <property type="entry name" value="MFS"/>
    <property type="match status" value="1"/>
</dbReference>
<evidence type="ECO:0000256" key="3">
    <source>
        <dbReference type="ARBA" id="ARBA00023136"/>
    </source>
</evidence>
<reference evidence="6 7" key="1">
    <citation type="journal article" date="2015" name="Nature">
        <title>rRNA introns, odd ribosomes, and small enigmatic genomes across a large radiation of phyla.</title>
        <authorList>
            <person name="Brown C.T."/>
            <person name="Hug L.A."/>
            <person name="Thomas B.C."/>
            <person name="Sharon I."/>
            <person name="Castelle C.J."/>
            <person name="Singh A."/>
            <person name="Wilkins M.J."/>
            <person name="Williams K.H."/>
            <person name="Banfield J.F."/>
        </authorList>
    </citation>
    <scope>NUCLEOTIDE SEQUENCE [LARGE SCALE GENOMIC DNA]</scope>
</reference>
<dbReference type="InterPro" id="IPR011701">
    <property type="entry name" value="MFS"/>
</dbReference>
<dbReference type="Proteomes" id="UP000034127">
    <property type="component" value="Unassembled WGS sequence"/>
</dbReference>
<dbReference type="SUPFAM" id="SSF103473">
    <property type="entry name" value="MFS general substrate transporter"/>
    <property type="match status" value="1"/>
</dbReference>
<feature type="transmembrane region" description="Helical" evidence="4">
    <location>
        <begin position="46"/>
        <end position="68"/>
    </location>
</feature>
<dbReference type="EMBL" id="LBPX01000059">
    <property type="protein sequence ID" value="KKP65267.1"/>
    <property type="molecule type" value="Genomic_DNA"/>
</dbReference>
<evidence type="ECO:0000256" key="4">
    <source>
        <dbReference type="SAM" id="Phobius"/>
    </source>
</evidence>
<dbReference type="GO" id="GO:0022857">
    <property type="term" value="F:transmembrane transporter activity"/>
    <property type="evidence" value="ECO:0007669"/>
    <property type="project" value="InterPro"/>
</dbReference>
<organism evidence="6 7">
    <name type="scientific">Candidatus Roizmanbacteria bacterium GW2011_GWC2_35_12</name>
    <dbReference type="NCBI Taxonomy" id="1618485"/>
    <lineage>
        <taxon>Bacteria</taxon>
        <taxon>Candidatus Roizmaniibacteriota</taxon>
    </lineage>
</organism>
<keyword evidence="3 4" id="KW-0472">Membrane</keyword>